<name>A0ABV3W036_9BACI</name>
<comment type="caution">
    <text evidence="1">The sequence shown here is derived from an EMBL/GenBank/DDBJ whole genome shotgun (WGS) entry which is preliminary data.</text>
</comment>
<dbReference type="EMBL" id="JBFRHK010000009">
    <property type="protein sequence ID" value="MEX3746497.1"/>
    <property type="molecule type" value="Genomic_DNA"/>
</dbReference>
<proteinExistence type="predicted"/>
<accession>A0ABV3W036</accession>
<gene>
    <name evidence="1" type="ORF">AB1300_15335</name>
</gene>
<evidence type="ECO:0000313" key="1">
    <source>
        <dbReference type="EMBL" id="MEX3746497.1"/>
    </source>
</evidence>
<evidence type="ECO:0000313" key="2">
    <source>
        <dbReference type="Proteomes" id="UP001558534"/>
    </source>
</evidence>
<keyword evidence="2" id="KW-1185">Reference proteome</keyword>
<sequence>MKTIELSYEGTVFNKIAGNDKKAMYYNEKLNNLLIVTTDEKAEMQKNYAESLAEELKNGDIDDDEVTFDENGNIIVELDDEELNDTIEDAFNYIVNDRWDDFCIAVEYAKNTVILIHKPYHTTTDYIINYDFNPKGFMVKPVAEAIENFYAQLPEEMIPYKTIEIAKGIVYRYGDIPDAVIEEIRTDNFL</sequence>
<organism evidence="1 2">
    <name type="scientific">Lysinibacillus xylanilyticus</name>
    <dbReference type="NCBI Taxonomy" id="582475"/>
    <lineage>
        <taxon>Bacteria</taxon>
        <taxon>Bacillati</taxon>
        <taxon>Bacillota</taxon>
        <taxon>Bacilli</taxon>
        <taxon>Bacillales</taxon>
        <taxon>Bacillaceae</taxon>
        <taxon>Lysinibacillus</taxon>
    </lineage>
</organism>
<reference evidence="1 2" key="1">
    <citation type="submission" date="2024-07" db="EMBL/GenBank/DDBJ databases">
        <title>Characterization of a bacterium isolated from hydrolysated instant sea cucumber by whole-genome sequencing and metabolomics.</title>
        <authorList>
            <person name="Luo X."/>
            <person name="Zhang Z."/>
            <person name="Zheng Z."/>
            <person name="Zhang W."/>
            <person name="Ming T."/>
            <person name="Jiao L."/>
            <person name="Su X."/>
            <person name="Kong F."/>
            <person name="Xu J."/>
        </authorList>
    </citation>
    <scope>NUCLEOTIDE SEQUENCE [LARGE SCALE GENOMIC DNA]</scope>
    <source>
        <strain evidence="1 2">XL-2024</strain>
    </source>
</reference>
<dbReference type="RefSeq" id="WP_368637133.1">
    <property type="nucleotide sequence ID" value="NZ_JBFRHK010000009.1"/>
</dbReference>
<protein>
    <submittedName>
        <fullName evidence="1">Uncharacterized protein</fullName>
    </submittedName>
</protein>
<dbReference type="Proteomes" id="UP001558534">
    <property type="component" value="Unassembled WGS sequence"/>
</dbReference>